<dbReference type="InterPro" id="IPR006439">
    <property type="entry name" value="HAD-SF_hydro_IA"/>
</dbReference>
<dbReference type="RefSeq" id="WP_207326263.1">
    <property type="nucleotide sequence ID" value="NZ_CP071504.1"/>
</dbReference>
<dbReference type="NCBIfam" id="TIGR01549">
    <property type="entry name" value="HAD-SF-IA-v1"/>
    <property type="match status" value="1"/>
</dbReference>
<dbReference type="SUPFAM" id="SSF56784">
    <property type="entry name" value="HAD-like"/>
    <property type="match status" value="1"/>
</dbReference>
<dbReference type="NCBIfam" id="TIGR01662">
    <property type="entry name" value="HAD-SF-IIIA"/>
    <property type="match status" value="1"/>
</dbReference>
<accession>A0A974XR02</accession>
<dbReference type="GO" id="GO:0006281">
    <property type="term" value="P:DNA repair"/>
    <property type="evidence" value="ECO:0007669"/>
    <property type="project" value="TreeGrafter"/>
</dbReference>
<evidence type="ECO:0000313" key="2">
    <source>
        <dbReference type="Proteomes" id="UP000663281"/>
    </source>
</evidence>
<dbReference type="GO" id="GO:0008967">
    <property type="term" value="F:phosphoglycolate phosphatase activity"/>
    <property type="evidence" value="ECO:0007669"/>
    <property type="project" value="TreeGrafter"/>
</dbReference>
<dbReference type="PANTHER" id="PTHR43434:SF24">
    <property type="entry name" value="HYDROLASE-RELATED"/>
    <property type="match status" value="1"/>
</dbReference>
<dbReference type="InterPro" id="IPR023214">
    <property type="entry name" value="HAD_sf"/>
</dbReference>
<dbReference type="InterPro" id="IPR006549">
    <property type="entry name" value="HAD-SF_hydro_IIIA"/>
</dbReference>
<dbReference type="InterPro" id="IPR023198">
    <property type="entry name" value="PGP-like_dom2"/>
</dbReference>
<dbReference type="KEGG" id="scyp:JYB88_07610"/>
<keyword evidence="2" id="KW-1185">Reference proteome</keyword>
<gene>
    <name evidence="1" type="ORF">JYB88_07610</name>
</gene>
<organism evidence="1 2">
    <name type="scientific">Shewanella cyperi</name>
    <dbReference type="NCBI Taxonomy" id="2814292"/>
    <lineage>
        <taxon>Bacteria</taxon>
        <taxon>Pseudomonadati</taxon>
        <taxon>Pseudomonadota</taxon>
        <taxon>Gammaproteobacteria</taxon>
        <taxon>Alteromonadales</taxon>
        <taxon>Shewanellaceae</taxon>
        <taxon>Shewanella</taxon>
    </lineage>
</organism>
<dbReference type="InterPro" id="IPR041492">
    <property type="entry name" value="HAD_2"/>
</dbReference>
<keyword evidence="1" id="KW-0378">Hydrolase</keyword>
<dbReference type="GO" id="GO:0005829">
    <property type="term" value="C:cytosol"/>
    <property type="evidence" value="ECO:0007669"/>
    <property type="project" value="TreeGrafter"/>
</dbReference>
<evidence type="ECO:0000313" key="1">
    <source>
        <dbReference type="EMBL" id="QSX31828.1"/>
    </source>
</evidence>
<dbReference type="NCBIfam" id="TIGR01509">
    <property type="entry name" value="HAD-SF-IA-v3"/>
    <property type="match status" value="1"/>
</dbReference>
<dbReference type="FunFam" id="3.40.50.1000:FF:000022">
    <property type="entry name" value="Phosphoglycolate phosphatase"/>
    <property type="match status" value="1"/>
</dbReference>
<proteinExistence type="predicted"/>
<dbReference type="Proteomes" id="UP000663281">
    <property type="component" value="Chromosome"/>
</dbReference>
<dbReference type="InterPro" id="IPR050155">
    <property type="entry name" value="HAD-like_hydrolase_sf"/>
</dbReference>
<dbReference type="Pfam" id="PF13419">
    <property type="entry name" value="HAD_2"/>
    <property type="match status" value="1"/>
</dbReference>
<dbReference type="Gene3D" id="3.40.50.1000">
    <property type="entry name" value="HAD superfamily/HAD-like"/>
    <property type="match status" value="1"/>
</dbReference>
<dbReference type="AlphaFoldDB" id="A0A974XR02"/>
<name>A0A974XR02_9GAMM</name>
<dbReference type="InterPro" id="IPR036412">
    <property type="entry name" value="HAD-like_sf"/>
</dbReference>
<dbReference type="Gene3D" id="1.10.150.240">
    <property type="entry name" value="Putative phosphatase, domain 2"/>
    <property type="match status" value="1"/>
</dbReference>
<dbReference type="EMBL" id="CP071504">
    <property type="protein sequence ID" value="QSX31828.1"/>
    <property type="molecule type" value="Genomic_DNA"/>
</dbReference>
<protein>
    <submittedName>
        <fullName evidence="1">HAD-IIIA family hydrolase</fullName>
    </submittedName>
</protein>
<reference evidence="1 2" key="1">
    <citation type="submission" date="2021-03" db="EMBL/GenBank/DDBJ databases">
        <title>Novel species identification of genus Shewanella.</title>
        <authorList>
            <person name="Liu G."/>
            <person name="Zhang Q."/>
        </authorList>
    </citation>
    <scope>NUCLEOTIDE SEQUENCE [LARGE SCALE GENOMIC DNA]</scope>
    <source>
        <strain evidence="1 2">FJAT-53726</strain>
    </source>
</reference>
<sequence length="199" mass="21562">MDSIDKIVICMQALAQELELAVPSDQAVRDIIGLSMPLAMAQLFPQFSDDERSHMMGRYREHYLVLNGTPSPLFDGVETLLASLREQGYRLAIATGKARAGLERILAETGLGHYFDASRCADETHSKPHPQMLSEILAELGVCAEKALMIGDSLHDLNMANNAGIAAIGVNYGAHSAEQLILAEPLAIISSPIELLTHL</sequence>
<dbReference type="PANTHER" id="PTHR43434">
    <property type="entry name" value="PHOSPHOGLYCOLATE PHOSPHATASE"/>
    <property type="match status" value="1"/>
</dbReference>